<feature type="transmembrane region" description="Helical" evidence="7">
    <location>
        <begin position="344"/>
        <end position="362"/>
    </location>
</feature>
<dbReference type="InterPro" id="IPR022764">
    <property type="entry name" value="Peptidase_S54_rhomboid_dom"/>
</dbReference>
<keyword evidence="9" id="KW-0645">Protease</keyword>
<organism evidence="9 10">
    <name type="scientific">Sorangium cellulosum</name>
    <name type="common">Polyangium cellulosum</name>
    <dbReference type="NCBI Taxonomy" id="56"/>
    <lineage>
        <taxon>Bacteria</taxon>
        <taxon>Pseudomonadati</taxon>
        <taxon>Myxococcota</taxon>
        <taxon>Polyangia</taxon>
        <taxon>Polyangiales</taxon>
        <taxon>Polyangiaceae</taxon>
        <taxon>Sorangium</taxon>
    </lineage>
</organism>
<feature type="domain" description="Peptidase S54 rhomboid" evidence="8">
    <location>
        <begin position="221"/>
        <end position="363"/>
    </location>
</feature>
<dbReference type="Gene3D" id="1.20.1540.10">
    <property type="entry name" value="Rhomboid-like"/>
    <property type="match status" value="1"/>
</dbReference>
<evidence type="ECO:0000256" key="7">
    <source>
        <dbReference type="SAM" id="Phobius"/>
    </source>
</evidence>
<evidence type="ECO:0000313" key="9">
    <source>
        <dbReference type="EMBL" id="KYF66453.1"/>
    </source>
</evidence>
<dbReference type="Pfam" id="PF01694">
    <property type="entry name" value="Rhomboid"/>
    <property type="match status" value="1"/>
</dbReference>
<evidence type="ECO:0000313" key="10">
    <source>
        <dbReference type="Proteomes" id="UP000075260"/>
    </source>
</evidence>
<evidence type="ECO:0000256" key="3">
    <source>
        <dbReference type="ARBA" id="ARBA00022692"/>
    </source>
</evidence>
<evidence type="ECO:0000259" key="8">
    <source>
        <dbReference type="Pfam" id="PF01694"/>
    </source>
</evidence>
<accession>A0A150QEW1</accession>
<protein>
    <submittedName>
        <fullName evidence="9">Rhomboid family intramembrane serine protease</fullName>
    </submittedName>
</protein>
<comment type="caution">
    <text evidence="9">The sequence shown here is derived from an EMBL/GenBank/DDBJ whole genome shotgun (WGS) entry which is preliminary data.</text>
</comment>
<dbReference type="PANTHER" id="PTHR43731">
    <property type="entry name" value="RHOMBOID PROTEASE"/>
    <property type="match status" value="1"/>
</dbReference>
<dbReference type="GO" id="GO:0004252">
    <property type="term" value="F:serine-type endopeptidase activity"/>
    <property type="evidence" value="ECO:0007669"/>
    <property type="project" value="InterPro"/>
</dbReference>
<reference evidence="9 10" key="1">
    <citation type="submission" date="2014-02" db="EMBL/GenBank/DDBJ databases">
        <title>The small core and large imbalanced accessory genome model reveals a collaborative survival strategy of Sorangium cellulosum strains in nature.</title>
        <authorList>
            <person name="Han K."/>
            <person name="Peng R."/>
            <person name="Blom J."/>
            <person name="Li Y.-Z."/>
        </authorList>
    </citation>
    <scope>NUCLEOTIDE SEQUENCE [LARGE SCALE GENOMIC DNA]</scope>
    <source>
        <strain evidence="9 10">So0008-312</strain>
    </source>
</reference>
<evidence type="ECO:0000256" key="1">
    <source>
        <dbReference type="ARBA" id="ARBA00004141"/>
    </source>
</evidence>
<dbReference type="AlphaFoldDB" id="A0A150QEW1"/>
<dbReference type="Proteomes" id="UP000075260">
    <property type="component" value="Unassembled WGS sequence"/>
</dbReference>
<evidence type="ECO:0000256" key="6">
    <source>
        <dbReference type="ARBA" id="ARBA00023136"/>
    </source>
</evidence>
<gene>
    <name evidence="9" type="ORF">BE15_18295</name>
</gene>
<name>A0A150QEW1_SORCE</name>
<dbReference type="PANTHER" id="PTHR43731:SF14">
    <property type="entry name" value="PRESENILIN-ASSOCIATED RHOMBOID-LIKE PROTEIN, MITOCHONDRIAL"/>
    <property type="match status" value="1"/>
</dbReference>
<keyword evidence="4" id="KW-0378">Hydrolase</keyword>
<evidence type="ECO:0000256" key="4">
    <source>
        <dbReference type="ARBA" id="ARBA00022801"/>
    </source>
</evidence>
<sequence length="571" mass="59608">MVELPHMERGPGDEAADRHGRLLAALVGRGDLVLLGSDAGVSELVGRAAPLRIVLVTAADGASADLIRARVEPLVKAARPGGPPTHFVVVGGDAAAARAALAKAAPIIQPVRMGFHHVDAAGALARVKGQALPALEEACARLAEVGPLGPEALDRALAEGQALAQQERAIVDRLAGSRRVTAVLVVACAALLAVSYAFGPGTHELALWRMGANSGEAVRRGEVYRLLASAFLHADVVHLFVNMLALWSLGPMLEALLGPRRFLLLYGASALGGSIASASASAFAEGRWGVGASGAIWGLMTAGIGIALRPHGLLPPAMIAQMRSRAWWPLGINLAYSFQPGIDLLAHLGGGVVGFALVVTVLPRGLTPVEQRAGGERPADPEPRPRPLLTAAATLTAAAMALSVVAALAAGRPWELRAPPALERTAVADVGVALDLPETLAKTTSVDEVDGLRLHTYGRLPETPMMFQLAVLPRPEEMTPEQIDAHLEQGRKALDEEPPEAAVTKGRATRLTLGGRPALSVRHKHQNGLELVTYVVALEDRDVLLKAYVAADRPASWAGIEDRVAATIGPQ</sequence>
<dbReference type="OrthoDB" id="9813074at2"/>
<feature type="transmembrane region" description="Helical" evidence="7">
    <location>
        <begin position="290"/>
        <end position="308"/>
    </location>
</feature>
<proteinExistence type="inferred from homology"/>
<dbReference type="InterPro" id="IPR050925">
    <property type="entry name" value="Rhomboid_protease_S54"/>
</dbReference>
<feature type="transmembrane region" description="Helical" evidence="7">
    <location>
        <begin position="388"/>
        <end position="410"/>
    </location>
</feature>
<feature type="transmembrane region" description="Helical" evidence="7">
    <location>
        <begin position="180"/>
        <end position="199"/>
    </location>
</feature>
<feature type="transmembrane region" description="Helical" evidence="7">
    <location>
        <begin position="230"/>
        <end position="250"/>
    </location>
</feature>
<feature type="transmembrane region" description="Helical" evidence="7">
    <location>
        <begin position="262"/>
        <end position="284"/>
    </location>
</feature>
<dbReference type="GO" id="GO:0016020">
    <property type="term" value="C:membrane"/>
    <property type="evidence" value="ECO:0007669"/>
    <property type="project" value="UniProtKB-SubCell"/>
</dbReference>
<comment type="similarity">
    <text evidence="2">Belongs to the peptidase S54 family.</text>
</comment>
<keyword evidence="3 7" id="KW-0812">Transmembrane</keyword>
<dbReference type="GO" id="GO:0006508">
    <property type="term" value="P:proteolysis"/>
    <property type="evidence" value="ECO:0007669"/>
    <property type="project" value="UniProtKB-KW"/>
</dbReference>
<dbReference type="InterPro" id="IPR035952">
    <property type="entry name" value="Rhomboid-like_sf"/>
</dbReference>
<keyword evidence="6 7" id="KW-0472">Membrane</keyword>
<dbReference type="EMBL" id="JEMA01000739">
    <property type="protein sequence ID" value="KYF66453.1"/>
    <property type="molecule type" value="Genomic_DNA"/>
</dbReference>
<evidence type="ECO:0000256" key="2">
    <source>
        <dbReference type="ARBA" id="ARBA00009045"/>
    </source>
</evidence>
<keyword evidence="5 7" id="KW-1133">Transmembrane helix</keyword>
<comment type="subcellular location">
    <subcellularLocation>
        <location evidence="1">Membrane</location>
        <topology evidence="1">Multi-pass membrane protein</topology>
    </subcellularLocation>
</comment>
<evidence type="ECO:0000256" key="5">
    <source>
        <dbReference type="ARBA" id="ARBA00022989"/>
    </source>
</evidence>
<dbReference type="SUPFAM" id="SSF144091">
    <property type="entry name" value="Rhomboid-like"/>
    <property type="match status" value="1"/>
</dbReference>